<keyword evidence="1" id="KW-1133">Transmembrane helix</keyword>
<keyword evidence="1" id="KW-0472">Membrane</keyword>
<reference evidence="3 4" key="1">
    <citation type="journal article" date="2021" name="ISME Commun">
        <title>Automated analysis of genomic sequences facilitates high-throughput and comprehensive description of bacteria.</title>
        <authorList>
            <person name="Hitch T.C.A."/>
        </authorList>
    </citation>
    <scope>NUCLEOTIDE SEQUENCE [LARGE SCALE GENOMIC DNA]</scope>
    <source>
        <strain evidence="3 4">Sanger_02</strain>
    </source>
</reference>
<accession>A0ABT2S2K5</accession>
<evidence type="ECO:0000313" key="3">
    <source>
        <dbReference type="EMBL" id="MCU6698821.1"/>
    </source>
</evidence>
<dbReference type="Pfam" id="PF12158">
    <property type="entry name" value="DUF3592"/>
    <property type="match status" value="1"/>
</dbReference>
<proteinExistence type="predicted"/>
<dbReference type="InterPro" id="IPR021994">
    <property type="entry name" value="DUF3592"/>
</dbReference>
<evidence type="ECO:0000256" key="1">
    <source>
        <dbReference type="SAM" id="Phobius"/>
    </source>
</evidence>
<keyword evidence="1" id="KW-0812">Transmembrane</keyword>
<keyword evidence="4" id="KW-1185">Reference proteome</keyword>
<sequence length="135" mass="14786">MEIGLVLTLCGLGIAFWIPAFILGMISGNKMRKCTADATATVVRINVRNSGDNGLSYHPIYEYYAGGSYYTSEGTYISRRVPPVGAKVQIKYNPDKPKQSYIPGYDNKVYKILTIVFGIVGAIPILVCIGILLFV</sequence>
<feature type="domain" description="DUF3592" evidence="2">
    <location>
        <begin position="39"/>
        <end position="102"/>
    </location>
</feature>
<gene>
    <name evidence="3" type="ORF">OCV65_01005</name>
</gene>
<feature type="transmembrane region" description="Helical" evidence="1">
    <location>
        <begin position="6"/>
        <end position="26"/>
    </location>
</feature>
<comment type="caution">
    <text evidence="3">The sequence shown here is derived from an EMBL/GenBank/DDBJ whole genome shotgun (WGS) entry which is preliminary data.</text>
</comment>
<dbReference type="EMBL" id="JAOQJV010000001">
    <property type="protein sequence ID" value="MCU6698821.1"/>
    <property type="molecule type" value="Genomic_DNA"/>
</dbReference>
<dbReference type="RefSeq" id="WP_262580611.1">
    <property type="nucleotide sequence ID" value="NZ_JAOQJV010000001.1"/>
</dbReference>
<evidence type="ECO:0000313" key="4">
    <source>
        <dbReference type="Proteomes" id="UP001207605"/>
    </source>
</evidence>
<protein>
    <submittedName>
        <fullName evidence="3">DUF3592 domain-containing protein</fullName>
    </submittedName>
</protein>
<organism evidence="3 4">
    <name type="scientific">Dorea ammoniilytica</name>
    <dbReference type="NCBI Taxonomy" id="2981788"/>
    <lineage>
        <taxon>Bacteria</taxon>
        <taxon>Bacillati</taxon>
        <taxon>Bacillota</taxon>
        <taxon>Clostridia</taxon>
        <taxon>Lachnospirales</taxon>
        <taxon>Lachnospiraceae</taxon>
        <taxon>Dorea</taxon>
    </lineage>
</organism>
<dbReference type="Proteomes" id="UP001207605">
    <property type="component" value="Unassembled WGS sequence"/>
</dbReference>
<name>A0ABT2S2K5_9FIRM</name>
<feature type="transmembrane region" description="Helical" evidence="1">
    <location>
        <begin position="112"/>
        <end position="134"/>
    </location>
</feature>
<evidence type="ECO:0000259" key="2">
    <source>
        <dbReference type="Pfam" id="PF12158"/>
    </source>
</evidence>